<feature type="transmembrane region" description="Helical" evidence="1">
    <location>
        <begin position="28"/>
        <end position="46"/>
    </location>
</feature>
<keyword evidence="1" id="KW-0812">Transmembrane</keyword>
<keyword evidence="3" id="KW-1185">Reference proteome</keyword>
<dbReference type="RefSeq" id="WP_345074620.1">
    <property type="nucleotide sequence ID" value="NZ_BAABDJ010000038.1"/>
</dbReference>
<accession>A0ABP7SWY6</accession>
<proteinExistence type="predicted"/>
<evidence type="ECO:0000256" key="1">
    <source>
        <dbReference type="SAM" id="Phobius"/>
    </source>
</evidence>
<dbReference type="EMBL" id="BAABDJ010000038">
    <property type="protein sequence ID" value="GAA4017402.1"/>
    <property type="molecule type" value="Genomic_DNA"/>
</dbReference>
<comment type="caution">
    <text evidence="2">The sequence shown here is derived from an EMBL/GenBank/DDBJ whole genome shotgun (WGS) entry which is preliminary data.</text>
</comment>
<protein>
    <submittedName>
        <fullName evidence="2">Uncharacterized protein</fullName>
    </submittedName>
</protein>
<keyword evidence="1" id="KW-0472">Membrane</keyword>
<sequence length="65" mass="7299">MEKIVVLAIISALVALFGRNRKIGYGWSFVLCLFLSPIIGVIIILFSKKVDSVDFVDVKKENEQN</sequence>
<dbReference type="Proteomes" id="UP001500567">
    <property type="component" value="Unassembled WGS sequence"/>
</dbReference>
<gene>
    <name evidence="2" type="ORF">GCM10022408_33710</name>
</gene>
<organism evidence="2 3">
    <name type="scientific">Hymenobacter fastidiosus</name>
    <dbReference type="NCBI Taxonomy" id="486264"/>
    <lineage>
        <taxon>Bacteria</taxon>
        <taxon>Pseudomonadati</taxon>
        <taxon>Bacteroidota</taxon>
        <taxon>Cytophagia</taxon>
        <taxon>Cytophagales</taxon>
        <taxon>Hymenobacteraceae</taxon>
        <taxon>Hymenobacter</taxon>
    </lineage>
</organism>
<evidence type="ECO:0000313" key="3">
    <source>
        <dbReference type="Proteomes" id="UP001500567"/>
    </source>
</evidence>
<reference evidence="3" key="1">
    <citation type="journal article" date="2019" name="Int. J. Syst. Evol. Microbiol.">
        <title>The Global Catalogue of Microorganisms (GCM) 10K type strain sequencing project: providing services to taxonomists for standard genome sequencing and annotation.</title>
        <authorList>
            <consortium name="The Broad Institute Genomics Platform"/>
            <consortium name="The Broad Institute Genome Sequencing Center for Infectious Disease"/>
            <person name="Wu L."/>
            <person name="Ma J."/>
        </authorList>
    </citation>
    <scope>NUCLEOTIDE SEQUENCE [LARGE SCALE GENOMIC DNA]</scope>
    <source>
        <strain evidence="3">JCM 17224</strain>
    </source>
</reference>
<evidence type="ECO:0000313" key="2">
    <source>
        <dbReference type="EMBL" id="GAA4017402.1"/>
    </source>
</evidence>
<name>A0ABP7SWY6_9BACT</name>
<keyword evidence="1" id="KW-1133">Transmembrane helix</keyword>